<dbReference type="Proteomes" id="UP000507470">
    <property type="component" value="Unassembled WGS sequence"/>
</dbReference>
<dbReference type="OrthoDB" id="6154648at2759"/>
<sequence length="219" mass="25651">MKLNCREQLQDRIFYYKKFFCCDNYEDHNGRCERGHNKHTTSLYSTVEEPEPQRHFECYQHIHSTRSSPNNEIEDNANAYAEIDEERMCPDSSSSRTDQSNGDSKSSSSSKDSKESVNDGYTNPYQALLSESKTKLSSEVVFEQEDREEQQRRYSKLENNGISEKKENTNDNPEKVIYLELEDINTAEIMPVMESENGDTKEDNTKHHVEWTFKRLNTM</sequence>
<proteinExistence type="predicted"/>
<keyword evidence="3" id="KW-1185">Reference proteome</keyword>
<accession>A0A6J8C2C5</accession>
<evidence type="ECO:0000256" key="1">
    <source>
        <dbReference type="SAM" id="MobiDB-lite"/>
    </source>
</evidence>
<organism evidence="2 3">
    <name type="scientific">Mytilus coruscus</name>
    <name type="common">Sea mussel</name>
    <dbReference type="NCBI Taxonomy" id="42192"/>
    <lineage>
        <taxon>Eukaryota</taxon>
        <taxon>Metazoa</taxon>
        <taxon>Spiralia</taxon>
        <taxon>Lophotrochozoa</taxon>
        <taxon>Mollusca</taxon>
        <taxon>Bivalvia</taxon>
        <taxon>Autobranchia</taxon>
        <taxon>Pteriomorphia</taxon>
        <taxon>Mytilida</taxon>
        <taxon>Mytiloidea</taxon>
        <taxon>Mytilidae</taxon>
        <taxon>Mytilinae</taxon>
        <taxon>Mytilus</taxon>
    </lineage>
</organism>
<dbReference type="EMBL" id="CACVKT020004499">
    <property type="protein sequence ID" value="CAC5390343.1"/>
    <property type="molecule type" value="Genomic_DNA"/>
</dbReference>
<reference evidence="2 3" key="1">
    <citation type="submission" date="2020-06" db="EMBL/GenBank/DDBJ databases">
        <authorList>
            <person name="Li R."/>
            <person name="Bekaert M."/>
        </authorList>
    </citation>
    <scope>NUCLEOTIDE SEQUENCE [LARGE SCALE GENOMIC DNA]</scope>
    <source>
        <strain evidence="3">wild</strain>
    </source>
</reference>
<name>A0A6J8C2C5_MYTCO</name>
<feature type="region of interest" description="Disordered" evidence="1">
    <location>
        <begin position="135"/>
        <end position="169"/>
    </location>
</feature>
<feature type="region of interest" description="Disordered" evidence="1">
    <location>
        <begin position="86"/>
        <end position="122"/>
    </location>
</feature>
<feature type="compositionally biased region" description="Polar residues" evidence="1">
    <location>
        <begin position="91"/>
        <end position="102"/>
    </location>
</feature>
<gene>
    <name evidence="2" type="ORF">MCOR_25448</name>
</gene>
<evidence type="ECO:0000313" key="2">
    <source>
        <dbReference type="EMBL" id="CAC5390343.1"/>
    </source>
</evidence>
<protein>
    <submittedName>
        <fullName evidence="2">Uncharacterized protein</fullName>
    </submittedName>
</protein>
<dbReference type="AlphaFoldDB" id="A0A6J8C2C5"/>
<evidence type="ECO:0000313" key="3">
    <source>
        <dbReference type="Proteomes" id="UP000507470"/>
    </source>
</evidence>